<dbReference type="Gene3D" id="3.20.20.80">
    <property type="entry name" value="Glycosidases"/>
    <property type="match status" value="1"/>
</dbReference>
<dbReference type="InterPro" id="IPR001360">
    <property type="entry name" value="Glyco_hydro_1"/>
</dbReference>
<evidence type="ECO:0000256" key="6">
    <source>
        <dbReference type="SAM" id="SignalP"/>
    </source>
</evidence>
<protein>
    <submittedName>
        <fullName evidence="7">Glandular beta-glucosidase</fullName>
    </submittedName>
</protein>
<dbReference type="PANTHER" id="PTHR10353">
    <property type="entry name" value="GLYCOSYL HYDROLASE"/>
    <property type="match status" value="1"/>
</dbReference>
<dbReference type="InterPro" id="IPR017853">
    <property type="entry name" value="GH"/>
</dbReference>
<name>A0A0B5EDL1_CHRLA</name>
<dbReference type="PRINTS" id="PR00131">
    <property type="entry name" value="GLHYDRLASE1"/>
</dbReference>
<feature type="chain" id="PRO_5002102022" evidence="6">
    <location>
        <begin position="17"/>
        <end position="536"/>
    </location>
</feature>
<keyword evidence="6" id="KW-0732">Signal</keyword>
<dbReference type="EMBL" id="KP068701">
    <property type="protein sequence ID" value="AJE75672.1"/>
    <property type="molecule type" value="mRNA"/>
</dbReference>
<evidence type="ECO:0000256" key="4">
    <source>
        <dbReference type="RuleBase" id="RU003690"/>
    </source>
</evidence>
<dbReference type="GO" id="GO:0008422">
    <property type="term" value="F:beta-glucosidase activity"/>
    <property type="evidence" value="ECO:0007669"/>
    <property type="project" value="TreeGrafter"/>
</dbReference>
<reference evidence="7" key="1">
    <citation type="journal article" date="2015" name="Insect Biochem. Mol. Biol.">
        <title>Glandular ?-glucosidases in juvenile Chrysomelina leaf beetles support the evolution of a host-plant-dependent chemical defense.</title>
        <authorList>
            <person name="Rahfeld P."/>
            <person name="Haeger W."/>
            <person name="Kirsch R."/>
            <person name="Pauls G."/>
            <person name="Becker T."/>
            <person name="Schulze E."/>
            <person name="Wielsch N."/>
            <person name="Wang D."/>
            <person name="Groth M."/>
            <person name="Brandt W."/>
            <person name="Boland W."/>
            <person name="Burse A."/>
        </authorList>
    </citation>
    <scope>NUCLEOTIDE SEQUENCE</scope>
    <source>
        <strain evidence="7">ClgbGlc_B</strain>
    </source>
</reference>
<accession>A0A0B5EDL1</accession>
<dbReference type="PANTHER" id="PTHR10353:SF36">
    <property type="entry name" value="LP05116P"/>
    <property type="match status" value="1"/>
</dbReference>
<evidence type="ECO:0000313" key="7">
    <source>
        <dbReference type="EMBL" id="AJE75672.1"/>
    </source>
</evidence>
<dbReference type="SUPFAM" id="SSF51445">
    <property type="entry name" value="(Trans)glycosidases"/>
    <property type="match status" value="1"/>
</dbReference>
<feature type="signal peptide" evidence="6">
    <location>
        <begin position="1"/>
        <end position="16"/>
    </location>
</feature>
<dbReference type="AlphaFoldDB" id="A0A0B5EDL1"/>
<keyword evidence="3" id="KW-0326">Glycosidase</keyword>
<keyword evidence="2" id="KW-0378">Hydrolase</keyword>
<dbReference type="InterPro" id="IPR033132">
    <property type="entry name" value="GH_1_N_CS"/>
</dbReference>
<dbReference type="GO" id="GO:0005975">
    <property type="term" value="P:carbohydrate metabolic process"/>
    <property type="evidence" value="ECO:0007669"/>
    <property type="project" value="InterPro"/>
</dbReference>
<evidence type="ECO:0000256" key="1">
    <source>
        <dbReference type="ARBA" id="ARBA00010838"/>
    </source>
</evidence>
<dbReference type="PROSITE" id="PS00653">
    <property type="entry name" value="GLYCOSYL_HYDROL_F1_2"/>
    <property type="match status" value="1"/>
</dbReference>
<comment type="similarity">
    <text evidence="1 4">Belongs to the glycosyl hydrolase 1 family.</text>
</comment>
<evidence type="ECO:0000256" key="3">
    <source>
        <dbReference type="ARBA" id="ARBA00023295"/>
    </source>
</evidence>
<organism evidence="7">
    <name type="scientific">Chrysomela lapponica</name>
    <name type="common">Leaf beetle</name>
    <dbReference type="NCBI Taxonomy" id="153811"/>
    <lineage>
        <taxon>Eukaryota</taxon>
        <taxon>Metazoa</taxon>
        <taxon>Ecdysozoa</taxon>
        <taxon>Arthropoda</taxon>
        <taxon>Hexapoda</taxon>
        <taxon>Insecta</taxon>
        <taxon>Pterygota</taxon>
        <taxon>Neoptera</taxon>
        <taxon>Endopterygota</taxon>
        <taxon>Coleoptera</taxon>
        <taxon>Polyphaga</taxon>
        <taxon>Cucujiformia</taxon>
        <taxon>Chrysomeloidea</taxon>
        <taxon>Chrysomelidae</taxon>
        <taxon>Chrysomelinae</taxon>
        <taxon>Chrysomelini</taxon>
        <taxon>Chrysomela</taxon>
    </lineage>
</organism>
<proteinExistence type="evidence at transcript level"/>
<evidence type="ECO:0000256" key="2">
    <source>
        <dbReference type="ARBA" id="ARBA00022801"/>
    </source>
</evidence>
<evidence type="ECO:0000256" key="5">
    <source>
        <dbReference type="SAM" id="MobiDB-lite"/>
    </source>
</evidence>
<sequence length="536" mass="61657">MRTVFLIVLTSYGVFGHNGTFPPNFLFGVAHSAYQVEGAWNIDGKKDSIWDHFVHESPSRILNNDTGDIACDSYHLYKDDIRLAAAVGANMYRFSISWSRVLPNGDTTIINRRGLRYYERILQEVRRRDMIPVVTIYHWDLPQSLMDRGIDWTNPKLVDYFVDYARIVIRQFPHVAYWVTINEPHSFCRQGYGLGAFAPGIRSSGKDEYKCIYTALKAHAAVYRMYKREFPHYKGKMSIVYDIQWYKPKNASSAEDIAAARRGLDFDAGLYAHPVFLGGWPPEAEKRIAERSRLANLTTSRLPAFSPEEIAFINGTHDFFGVNIYTGVLIENLPEYNKSISSYEADVHSDMSFDPNWTLEAGYFAFAPDTPLHVLKYVKETYNNPDIMITEIGASDDGSTLYDHLRVKLFQNYFDSILRAIYDHGVNMIGLTIWSLIDNFEWASGYGIHFGIYYVDMDDPRRTRYPKMSTVYVKQLTSHNRLPAIDSIEPMYRKIVGNVTSNLNRILDKLNSPSQVKRRSQRPHHHLAAQSRRIGT</sequence>
<feature type="compositionally biased region" description="Basic residues" evidence="5">
    <location>
        <begin position="516"/>
        <end position="527"/>
    </location>
</feature>
<feature type="region of interest" description="Disordered" evidence="5">
    <location>
        <begin position="513"/>
        <end position="536"/>
    </location>
</feature>
<dbReference type="Pfam" id="PF00232">
    <property type="entry name" value="Glyco_hydro_1"/>
    <property type="match status" value="1"/>
</dbReference>